<evidence type="ECO:0000256" key="1">
    <source>
        <dbReference type="SAM" id="MobiDB-lite"/>
    </source>
</evidence>
<organism evidence="3 4">
    <name type="scientific">Cellulomonas uda</name>
    <dbReference type="NCBI Taxonomy" id="1714"/>
    <lineage>
        <taxon>Bacteria</taxon>
        <taxon>Bacillati</taxon>
        <taxon>Actinomycetota</taxon>
        <taxon>Actinomycetes</taxon>
        <taxon>Micrococcales</taxon>
        <taxon>Cellulomonadaceae</taxon>
        <taxon>Cellulomonas</taxon>
    </lineage>
</organism>
<dbReference type="Pfam" id="PF01636">
    <property type="entry name" value="APH"/>
    <property type="match status" value="1"/>
</dbReference>
<dbReference type="EMBL" id="BJLP01000030">
    <property type="protein sequence ID" value="GEA81481.1"/>
    <property type="molecule type" value="Genomic_DNA"/>
</dbReference>
<reference evidence="3 4" key="1">
    <citation type="submission" date="2019-06" db="EMBL/GenBank/DDBJ databases">
        <title>Whole genome shotgun sequence of Cellulomonas uda NBRC 3747.</title>
        <authorList>
            <person name="Hosoyama A."/>
            <person name="Uohara A."/>
            <person name="Ohji S."/>
            <person name="Ichikawa N."/>
        </authorList>
    </citation>
    <scope>NUCLEOTIDE SEQUENCE [LARGE SCALE GENOMIC DNA]</scope>
    <source>
        <strain evidence="3 4">NBRC 3747</strain>
    </source>
</reference>
<accession>A0A4Y3KAG9</accession>
<dbReference type="InterPro" id="IPR011009">
    <property type="entry name" value="Kinase-like_dom_sf"/>
</dbReference>
<name>A0A4Y3KAG9_CELUD</name>
<dbReference type="RefSeq" id="WP_141320675.1">
    <property type="nucleotide sequence ID" value="NZ_BJLP01000030.1"/>
</dbReference>
<comment type="caution">
    <text evidence="3">The sequence shown here is derived from an EMBL/GenBank/DDBJ whole genome shotgun (WGS) entry which is preliminary data.</text>
</comment>
<evidence type="ECO:0000259" key="2">
    <source>
        <dbReference type="Pfam" id="PF01636"/>
    </source>
</evidence>
<feature type="domain" description="Aminoglycoside phosphotransferase" evidence="2">
    <location>
        <begin position="170"/>
        <end position="365"/>
    </location>
</feature>
<dbReference type="InterPro" id="IPR002575">
    <property type="entry name" value="Aminoglycoside_PTrfase"/>
</dbReference>
<dbReference type="AlphaFoldDB" id="A0A4Y3KAG9"/>
<protein>
    <recommendedName>
        <fullName evidence="2">Aminoglycoside phosphotransferase domain-containing protein</fullName>
    </recommendedName>
</protein>
<feature type="region of interest" description="Disordered" evidence="1">
    <location>
        <begin position="1"/>
        <end position="21"/>
    </location>
</feature>
<dbReference type="Gene3D" id="3.90.1200.10">
    <property type="match status" value="1"/>
</dbReference>
<evidence type="ECO:0000313" key="3">
    <source>
        <dbReference type="EMBL" id="GEA81481.1"/>
    </source>
</evidence>
<sequence length="417" mass="43347">MTEPVRPEAPLPRPGGRAARAPDEAAAFGVLTGPQAGDLLSSVLGTTSARLDWRVEAVHHRPGDGVTVGYVVATRGPGHAGGSGAAAQATVEYVLASSSRSAPRDAPGVVVAHGPAGEVLVWRHPDDPVLPALRRACDPALLAYALPGDWPITSLELVGYRPLRRAVVRAERDGVTWFVKVLRPRDGHADDVVARHVLLGAAGVPVPRVAYASDDGLVVLEALAGTPLLDALVAGRAPALADVLEVVARFPQEALALPHRRPWSSRARAYAGALEVRPALAGRAHAVAAGVRAGLRSTDAGPVVPTHGDLHEGQLLVDDAGRVTGLLDVDTVGPGHLVDDVACLLAHVHAVHPSTPALGEVLRRWTDEARAFVDLEALRVRVAGVLLSLAAGAVPVGAEEPHTDSERLLTAAEAWLP</sequence>
<keyword evidence="4" id="KW-1185">Reference proteome</keyword>
<evidence type="ECO:0000313" key="4">
    <source>
        <dbReference type="Proteomes" id="UP000315842"/>
    </source>
</evidence>
<gene>
    <name evidence="3" type="ORF">CUD01_19250</name>
</gene>
<dbReference type="SUPFAM" id="SSF56112">
    <property type="entry name" value="Protein kinase-like (PK-like)"/>
    <property type="match status" value="1"/>
</dbReference>
<proteinExistence type="predicted"/>
<dbReference type="Proteomes" id="UP000315842">
    <property type="component" value="Unassembled WGS sequence"/>
</dbReference>